<dbReference type="InterPro" id="IPR050177">
    <property type="entry name" value="Lipid_A_modif_metabolic_enz"/>
</dbReference>
<dbReference type="Proteomes" id="UP000440694">
    <property type="component" value="Unassembled WGS sequence"/>
</dbReference>
<accession>A0A6I3KPQ1</accession>
<dbReference type="Gene3D" id="3.40.50.720">
    <property type="entry name" value="NAD(P)-binding Rossmann-like Domain"/>
    <property type="match status" value="1"/>
</dbReference>
<comment type="caution">
    <text evidence="2">The sequence shown here is derived from an EMBL/GenBank/DDBJ whole genome shotgun (WGS) entry which is preliminary data.</text>
</comment>
<dbReference type="SUPFAM" id="SSF51735">
    <property type="entry name" value="NAD(P)-binding Rossmann-fold domains"/>
    <property type="match status" value="1"/>
</dbReference>
<gene>
    <name evidence="2" type="ORF">GIW81_15745</name>
</gene>
<evidence type="ECO:0000313" key="3">
    <source>
        <dbReference type="Proteomes" id="UP000440694"/>
    </source>
</evidence>
<dbReference type="EMBL" id="WMBQ01000002">
    <property type="protein sequence ID" value="MTD95792.1"/>
    <property type="molecule type" value="Genomic_DNA"/>
</dbReference>
<dbReference type="PANTHER" id="PTHR43245">
    <property type="entry name" value="BIFUNCTIONAL POLYMYXIN RESISTANCE PROTEIN ARNA"/>
    <property type="match status" value="1"/>
</dbReference>
<name>A0A6I3KPQ1_9HYPH</name>
<reference evidence="2 3" key="1">
    <citation type="submission" date="2019-11" db="EMBL/GenBank/DDBJ databases">
        <title>Identification of a novel strain.</title>
        <authorList>
            <person name="Xu Q."/>
            <person name="Wang G."/>
        </authorList>
    </citation>
    <scope>NUCLEOTIDE SEQUENCE [LARGE SCALE GENOMIC DNA]</scope>
    <source>
        <strain evidence="3">xq</strain>
    </source>
</reference>
<dbReference type="InterPro" id="IPR036291">
    <property type="entry name" value="NAD(P)-bd_dom_sf"/>
</dbReference>
<proteinExistence type="predicted"/>
<organism evidence="2 3">
    <name type="scientific">Hyphomicrobium album</name>
    <dbReference type="NCBI Taxonomy" id="2665159"/>
    <lineage>
        <taxon>Bacteria</taxon>
        <taxon>Pseudomonadati</taxon>
        <taxon>Pseudomonadota</taxon>
        <taxon>Alphaproteobacteria</taxon>
        <taxon>Hyphomicrobiales</taxon>
        <taxon>Hyphomicrobiaceae</taxon>
        <taxon>Hyphomicrobium</taxon>
    </lineage>
</organism>
<sequence length="283" mass="29969">MRVLVTGADGFLGRYLVADLPGHTLVCASRRPMPGVDWRPLPDLGGKIDWAPLVQGVDAVVHLANIAHQQASEDDFARVNQRATASLCAAAKAAGIRQLIYVSSIYAQVGHSSARVVRETDVPAPVNAYGRSKLATERAVAESGVPYTILRPALVLGAGAKGNAGTLEKLARLPLPLPLGSIDAKRSFLSVENFPGAVATVLADPRALGETYIVADPEPRTLGEVVADMRARLGRNPNLFPLPRAGLELGLKAIGGRGTWEKIGMPFIASADKLLALGWKPKR</sequence>
<dbReference type="PANTHER" id="PTHR43245:SF58">
    <property type="entry name" value="BLL5923 PROTEIN"/>
    <property type="match status" value="1"/>
</dbReference>
<evidence type="ECO:0000259" key="1">
    <source>
        <dbReference type="Pfam" id="PF01370"/>
    </source>
</evidence>
<dbReference type="Pfam" id="PF01370">
    <property type="entry name" value="Epimerase"/>
    <property type="match status" value="1"/>
</dbReference>
<feature type="domain" description="NAD-dependent epimerase/dehydratase" evidence="1">
    <location>
        <begin position="3"/>
        <end position="214"/>
    </location>
</feature>
<dbReference type="AlphaFoldDB" id="A0A6I3KPQ1"/>
<protein>
    <submittedName>
        <fullName evidence="2">NAD-dependent epimerase/dehydratase family protein</fullName>
    </submittedName>
</protein>
<dbReference type="RefSeq" id="WP_154740291.1">
    <property type="nucleotide sequence ID" value="NZ_WMBQ01000002.1"/>
</dbReference>
<dbReference type="InterPro" id="IPR001509">
    <property type="entry name" value="Epimerase_deHydtase"/>
</dbReference>
<evidence type="ECO:0000313" key="2">
    <source>
        <dbReference type="EMBL" id="MTD95792.1"/>
    </source>
</evidence>
<keyword evidence="3" id="KW-1185">Reference proteome</keyword>